<dbReference type="PROSITE" id="PS50801">
    <property type="entry name" value="STAS"/>
    <property type="match status" value="1"/>
</dbReference>
<proteinExistence type="inferred from homology"/>
<dbReference type="OrthoDB" id="3295753at2"/>
<dbReference type="InterPro" id="IPR003658">
    <property type="entry name" value="Anti-sigma_ant"/>
</dbReference>
<dbReference type="RefSeq" id="WP_122977371.1">
    <property type="nucleotide sequence ID" value="NZ_BOMX01000077.1"/>
</dbReference>
<protein>
    <recommendedName>
        <fullName evidence="2">Anti-sigma factor antagonist</fullName>
    </recommendedName>
</protein>
<dbReference type="Pfam" id="PF01740">
    <property type="entry name" value="STAS"/>
    <property type="match status" value="1"/>
</dbReference>
<name>A0A561WK23_ACTTI</name>
<organism evidence="4 5">
    <name type="scientific">Actinoplanes teichomyceticus</name>
    <dbReference type="NCBI Taxonomy" id="1867"/>
    <lineage>
        <taxon>Bacteria</taxon>
        <taxon>Bacillati</taxon>
        <taxon>Actinomycetota</taxon>
        <taxon>Actinomycetes</taxon>
        <taxon>Micromonosporales</taxon>
        <taxon>Micromonosporaceae</taxon>
        <taxon>Actinoplanes</taxon>
    </lineage>
</organism>
<evidence type="ECO:0000259" key="3">
    <source>
        <dbReference type="PROSITE" id="PS50801"/>
    </source>
</evidence>
<dbReference type="Proteomes" id="UP000320239">
    <property type="component" value="Unassembled WGS sequence"/>
</dbReference>
<evidence type="ECO:0000256" key="2">
    <source>
        <dbReference type="RuleBase" id="RU003749"/>
    </source>
</evidence>
<dbReference type="SUPFAM" id="SSF52091">
    <property type="entry name" value="SpoIIaa-like"/>
    <property type="match status" value="1"/>
</dbReference>
<keyword evidence="5" id="KW-1185">Reference proteome</keyword>
<dbReference type="PANTHER" id="PTHR33495:SF2">
    <property type="entry name" value="ANTI-SIGMA FACTOR ANTAGONIST TM_1081-RELATED"/>
    <property type="match status" value="1"/>
</dbReference>
<dbReference type="NCBIfam" id="TIGR00377">
    <property type="entry name" value="ant_ant_sig"/>
    <property type="match status" value="1"/>
</dbReference>
<dbReference type="EMBL" id="VIWY01000002">
    <property type="protein sequence ID" value="TWG24215.1"/>
    <property type="molecule type" value="Genomic_DNA"/>
</dbReference>
<accession>A0A561WK23</accession>
<comment type="caution">
    <text evidence="4">The sequence shown here is derived from an EMBL/GenBank/DDBJ whole genome shotgun (WGS) entry which is preliminary data.</text>
</comment>
<reference evidence="4 5" key="1">
    <citation type="submission" date="2019-06" db="EMBL/GenBank/DDBJ databases">
        <title>Sequencing the genomes of 1000 actinobacteria strains.</title>
        <authorList>
            <person name="Klenk H.-P."/>
        </authorList>
    </citation>
    <scope>NUCLEOTIDE SEQUENCE [LARGE SCALE GENOMIC DNA]</scope>
    <source>
        <strain evidence="4 5">DSM 43866</strain>
    </source>
</reference>
<dbReference type="PANTHER" id="PTHR33495">
    <property type="entry name" value="ANTI-SIGMA FACTOR ANTAGONIST TM_1081-RELATED-RELATED"/>
    <property type="match status" value="1"/>
</dbReference>
<comment type="similarity">
    <text evidence="1 2">Belongs to the anti-sigma-factor antagonist family.</text>
</comment>
<sequence>MTTNAIVSYRTSADGSTLHATLLAPELDFDVADELRDSLEKTAAASSCRQLCLDLAEVTFIDSYALGALVGARNSAAAAGLTMVLTRPSPPVRQAIEVTGLTEVFGLDPV</sequence>
<evidence type="ECO:0000256" key="1">
    <source>
        <dbReference type="ARBA" id="ARBA00009013"/>
    </source>
</evidence>
<dbReference type="CDD" id="cd07043">
    <property type="entry name" value="STAS_anti-anti-sigma_factors"/>
    <property type="match status" value="1"/>
</dbReference>
<dbReference type="InterPro" id="IPR002645">
    <property type="entry name" value="STAS_dom"/>
</dbReference>
<dbReference type="GO" id="GO:0043856">
    <property type="term" value="F:anti-sigma factor antagonist activity"/>
    <property type="evidence" value="ECO:0007669"/>
    <property type="project" value="InterPro"/>
</dbReference>
<evidence type="ECO:0000313" key="5">
    <source>
        <dbReference type="Proteomes" id="UP000320239"/>
    </source>
</evidence>
<dbReference type="Gene3D" id="3.30.750.24">
    <property type="entry name" value="STAS domain"/>
    <property type="match status" value="1"/>
</dbReference>
<gene>
    <name evidence="4" type="ORF">FHX34_102768</name>
</gene>
<feature type="domain" description="STAS" evidence="3">
    <location>
        <begin position="26"/>
        <end position="110"/>
    </location>
</feature>
<dbReference type="AlphaFoldDB" id="A0A561WK23"/>
<evidence type="ECO:0000313" key="4">
    <source>
        <dbReference type="EMBL" id="TWG24215.1"/>
    </source>
</evidence>
<dbReference type="InterPro" id="IPR036513">
    <property type="entry name" value="STAS_dom_sf"/>
</dbReference>